<dbReference type="eggNOG" id="arCOG06103">
    <property type="taxonomic scope" value="Archaea"/>
</dbReference>
<dbReference type="STRING" id="591019.Shell_0945"/>
<dbReference type="GeneID" id="9234234"/>
<dbReference type="RefSeq" id="WP_013143249.1">
    <property type="nucleotide sequence ID" value="NC_014205.1"/>
</dbReference>
<gene>
    <name evidence="1" type="ordered locus">Shell_0945</name>
</gene>
<reference evidence="1 2" key="2">
    <citation type="journal article" date="2011" name="Stand. Genomic Sci.">
        <title>Complete genome sequence of Staphylothermus hellenicus P8.</title>
        <authorList>
            <person name="Anderson I."/>
            <person name="Wirth R."/>
            <person name="Lucas S."/>
            <person name="Copeland A."/>
            <person name="Lapidus A."/>
            <person name="Cheng J.F."/>
            <person name="Goodwin L."/>
            <person name="Pitluck S."/>
            <person name="Davenport K."/>
            <person name="Detter J.C."/>
            <person name="Han C."/>
            <person name="Tapia R."/>
            <person name="Land M."/>
            <person name="Hauser L."/>
            <person name="Pati A."/>
            <person name="Mikhailova N."/>
            <person name="Woyke T."/>
            <person name="Klenk H.P."/>
            <person name="Kyrpides N."/>
            <person name="Ivanova N."/>
        </authorList>
    </citation>
    <scope>NUCLEOTIDE SEQUENCE [LARGE SCALE GENOMIC DNA]</scope>
    <source>
        <strain evidence="2">DSM 12710 / JCM 10830 / BK20S6-10-b1 / P8</strain>
    </source>
</reference>
<dbReference type="KEGG" id="shc:Shell_0945"/>
<proteinExistence type="predicted"/>
<dbReference type="OrthoDB" id="17967at2157"/>
<keyword evidence="2" id="KW-1185">Reference proteome</keyword>
<dbReference type="HOGENOM" id="CLU_499344_0_0_2"/>
<evidence type="ECO:0000313" key="2">
    <source>
        <dbReference type="Proteomes" id="UP000002573"/>
    </source>
</evidence>
<name>D7D8F5_STAHD</name>
<evidence type="ECO:0000313" key="1">
    <source>
        <dbReference type="EMBL" id="ADI32051.1"/>
    </source>
</evidence>
<reference evidence="2" key="1">
    <citation type="submission" date="2010-05" db="EMBL/GenBank/DDBJ databases">
        <title>Complete sequence of Staphylothermus hellenicus DSM 12710.</title>
        <authorList>
            <consortium name="US DOE Joint Genome Institute"/>
            <person name="Lucas S."/>
            <person name="Copeland A."/>
            <person name="Lapidus A."/>
            <person name="Cheng J.-F."/>
            <person name="Bruce D."/>
            <person name="Goodwin L."/>
            <person name="Pitluck S."/>
            <person name="Davenport K."/>
            <person name="Detter J.C."/>
            <person name="Han C."/>
            <person name="Tapia R."/>
            <person name="Larimer F."/>
            <person name="Land M."/>
            <person name="Hauser L."/>
            <person name="Kyrpides N."/>
            <person name="Mikhailova N."/>
            <person name="Anderson I.J."/>
            <person name="Woyke T."/>
        </authorList>
    </citation>
    <scope>NUCLEOTIDE SEQUENCE [LARGE SCALE GENOMIC DNA]</scope>
    <source>
        <strain evidence="2">DSM 12710 / JCM 10830 / BK20S6-10-b1 / P8</strain>
    </source>
</reference>
<organism evidence="1 2">
    <name type="scientific">Staphylothermus hellenicus (strain DSM 12710 / JCM 10830 / BK20S6-10-b1 / P8)</name>
    <dbReference type="NCBI Taxonomy" id="591019"/>
    <lineage>
        <taxon>Archaea</taxon>
        <taxon>Thermoproteota</taxon>
        <taxon>Thermoprotei</taxon>
        <taxon>Desulfurococcales</taxon>
        <taxon>Desulfurococcaceae</taxon>
        <taxon>Staphylothermus</taxon>
    </lineage>
</organism>
<accession>D7D8F5</accession>
<dbReference type="EMBL" id="CP002051">
    <property type="protein sequence ID" value="ADI32051.1"/>
    <property type="molecule type" value="Genomic_DNA"/>
</dbReference>
<dbReference type="AlphaFoldDB" id="D7D8F5"/>
<sequence length="549" mass="61157">MSRVNASFIDVLKEKILSGFYPSILVVDKYPWITPTVIGRLAEELGIDLFAILTSQHVVQSVKQSLQHIKEDVENIGSVILPDYMFGQPLIKDNVFDTAFTLNNVFSKISGQAEKIVVDLSGSDGAIAATTVYSVKKVLGDKAVFTVVETIPLYGIPAYPGSPRWLHKVYVYGDADIKNKGSIVNDYPKNIEWRGSRGIYIAVSKLFNTLTRSGFIETYHNSRRYMPGDNKNNRLEAWIETIGALGERRRLLIIEELEGPDKNTSSMLYNAWKQISELLGMTIADKDKQSIDRLVMQIQRYVGAADLIIKESASSSPQWFDHEGEKLHRIILRSTGERNKLAIVPDTNLFYQGLHMVLLKASIRQGSPWSTLRNISVYIPRCAETEINGKVAETNPDVGGLQRVSYIMALLANRALLETRYYYDAKTLPATAQPCEASMAVEAPNLPENRILLITADHKAFTAWQTLNVCRGKVACAYIGHSDKPLDTDTIYGRFYASIVSSTLLYVSSLFLPVTVKGSGGKARLIVKNLKGSAAPIVSVHRIKNNEEY</sequence>
<protein>
    <submittedName>
        <fullName evidence="1">Uncharacterized protein</fullName>
    </submittedName>
</protein>
<dbReference type="Proteomes" id="UP000002573">
    <property type="component" value="Chromosome"/>
</dbReference>